<keyword evidence="3" id="KW-0677">Repeat</keyword>
<dbReference type="Pfam" id="PF00096">
    <property type="entry name" value="zf-C2H2"/>
    <property type="match status" value="6"/>
</dbReference>
<evidence type="ECO:0000313" key="11">
    <source>
        <dbReference type="Proteomes" id="UP001642540"/>
    </source>
</evidence>
<keyword evidence="11" id="KW-1185">Reference proteome</keyword>
<evidence type="ECO:0000256" key="2">
    <source>
        <dbReference type="ARBA" id="ARBA00022723"/>
    </source>
</evidence>
<dbReference type="Proteomes" id="UP001642540">
    <property type="component" value="Unassembled WGS sequence"/>
</dbReference>
<feature type="region of interest" description="Disordered" evidence="8">
    <location>
        <begin position="213"/>
        <end position="380"/>
    </location>
</feature>
<dbReference type="PANTHER" id="PTHR24376">
    <property type="entry name" value="ZINC FINGER PROTEIN"/>
    <property type="match status" value="1"/>
</dbReference>
<feature type="domain" description="C2H2-type" evidence="9">
    <location>
        <begin position="1129"/>
        <end position="1156"/>
    </location>
</feature>
<dbReference type="SUPFAM" id="SSF57667">
    <property type="entry name" value="beta-beta-alpha zinc fingers"/>
    <property type="match status" value="6"/>
</dbReference>
<feature type="domain" description="C2H2-type" evidence="9">
    <location>
        <begin position="1186"/>
        <end position="1213"/>
    </location>
</feature>
<evidence type="ECO:0000256" key="7">
    <source>
        <dbReference type="PROSITE-ProRule" id="PRU00042"/>
    </source>
</evidence>
<feature type="domain" description="C2H2-type" evidence="9">
    <location>
        <begin position="454"/>
        <end position="482"/>
    </location>
</feature>
<keyword evidence="5" id="KW-0862">Zinc</keyword>
<feature type="domain" description="C2H2-type" evidence="9">
    <location>
        <begin position="1213"/>
        <end position="1241"/>
    </location>
</feature>
<reference evidence="10 11" key="1">
    <citation type="submission" date="2024-08" db="EMBL/GenBank/DDBJ databases">
        <authorList>
            <person name="Cucini C."/>
            <person name="Frati F."/>
        </authorList>
    </citation>
    <scope>NUCLEOTIDE SEQUENCE [LARGE SCALE GENOMIC DNA]</scope>
</reference>
<protein>
    <recommendedName>
        <fullName evidence="9">C2H2-type domain-containing protein</fullName>
    </recommendedName>
</protein>
<name>A0ABP1QFZ8_9HEXA</name>
<feature type="domain" description="C2H2-type" evidence="9">
    <location>
        <begin position="1243"/>
        <end position="1271"/>
    </location>
</feature>
<feature type="compositionally biased region" description="Acidic residues" evidence="8">
    <location>
        <begin position="1334"/>
        <end position="1348"/>
    </location>
</feature>
<feature type="compositionally biased region" description="Polar residues" evidence="8">
    <location>
        <begin position="214"/>
        <end position="227"/>
    </location>
</feature>
<evidence type="ECO:0000256" key="6">
    <source>
        <dbReference type="ARBA" id="ARBA00023242"/>
    </source>
</evidence>
<feature type="domain" description="C2H2-type" evidence="9">
    <location>
        <begin position="544"/>
        <end position="571"/>
    </location>
</feature>
<feature type="domain" description="C2H2-type" evidence="9">
    <location>
        <begin position="725"/>
        <end position="752"/>
    </location>
</feature>
<dbReference type="EMBL" id="CAXLJM020000032">
    <property type="protein sequence ID" value="CAL8099537.1"/>
    <property type="molecule type" value="Genomic_DNA"/>
</dbReference>
<feature type="domain" description="C2H2-type" evidence="9">
    <location>
        <begin position="517"/>
        <end position="545"/>
    </location>
</feature>
<feature type="domain" description="C2H2-type" evidence="9">
    <location>
        <begin position="412"/>
        <end position="440"/>
    </location>
</feature>
<evidence type="ECO:0000256" key="4">
    <source>
        <dbReference type="ARBA" id="ARBA00022771"/>
    </source>
</evidence>
<gene>
    <name evidence="10" type="ORF">ODALV1_LOCUS10266</name>
</gene>
<feature type="domain" description="C2H2-type" evidence="9">
    <location>
        <begin position="383"/>
        <end position="411"/>
    </location>
</feature>
<accession>A0ABP1QFZ8</accession>
<evidence type="ECO:0000256" key="3">
    <source>
        <dbReference type="ARBA" id="ARBA00022737"/>
    </source>
</evidence>
<feature type="compositionally biased region" description="Polar residues" evidence="8">
    <location>
        <begin position="1358"/>
        <end position="1404"/>
    </location>
</feature>
<feature type="compositionally biased region" description="Acidic residues" evidence="8">
    <location>
        <begin position="283"/>
        <end position="298"/>
    </location>
</feature>
<comment type="caution">
    <text evidence="10">The sequence shown here is derived from an EMBL/GenBank/DDBJ whole genome shotgun (WGS) entry which is preliminary data.</text>
</comment>
<feature type="domain" description="C2H2-type" evidence="9">
    <location>
        <begin position="757"/>
        <end position="780"/>
    </location>
</feature>
<feature type="region of interest" description="Disordered" evidence="8">
    <location>
        <begin position="842"/>
        <end position="886"/>
    </location>
</feature>
<dbReference type="InterPro" id="IPR013087">
    <property type="entry name" value="Znf_C2H2_type"/>
</dbReference>
<sequence length="1404" mass="161896">MSSGTAKTNNICFICLKRFGTHEEDQVHDATAFSGLASDDMRQHPDLYTRFLHVINRHLNLTVVTTRLLAGVVEKKSSEDVTVQAFCGSCREVVSCVCDLYSELNAVKLRLIWKLGELKDMMEKGKKAVSHKLARGLVTSLATQVYATHASSIWLLRKHLAIKCKLKQKGGTPKLQVHRGLFPEHWKFTYSATKKCLMLLIVIFTLASPKVGESTRNTQESQENKPPTKSHGKPRCRQRRSTKFRAIQSNADLDSAKRAQIMIDKEKQDDIEHPVEEMNSNSGDEDIPRDDFVNDSDSDWSRGATSPISARSGRSDEEFSPLSAGSSHTRTRRWNLRKTRNRMLQSVDEKDSSDDYKPHKQITGKRRRGRPKLPQTDFRPRSLPCKQCKKTFMDLRGLNQHVLKIHGSTMQYPCPTCGLKFKRKFEMLIHKQKMHRIIRTNYISKVKALSRTEAMCHVCGEVFASRDTLQIHKKQKHKVRKTRLECPICFKPVIGEASLENHINAHETNTLKDVVIFPCEVCGKNFYREYRLAMHIKYFHEGKFPCFVCNSKCSSAKCLRSHLETHETEKKSFFCTLCFRGFTNHQYYYIHRKVSHNRVGCKNRYFCDKLGCVEEWESIEELNEHLKTHVVETLAKMHEKQLPENAEKEPEEKLEVRTEETKLQPVVIASQEASAIIIEDTESIKIENEDYNMVTSNTHVSNVAVISSNNIECMDPVPEDETAVFKCSECGWGFLKKYTLTLHSLVHTPHSKQGKGYDCPKCGKNCTTLETLCTHYNRLHGEKIAPVKCDECNIYFRSAIYLQKHRRCHKQRKSGKKFLCDVCDAECLDVECLYIHKQQKHPRKKDTGESPGSFEHRASSPPEMKARTKRSSGGRPWGSGTTPRTKEELELKEKGVAFSGKNIESGAQICETCSRSFAESAYLRKHIARSHETDEKNIYCCFCELGFTTKQSCEFHVKDVHRKRKIFFKCDYGNCTSTFQTVNEFNEHLKSHLDVEEEKEHKGPTLDDQTGSMSEQSQPLVTSVIKRTIHHCKLCTLGFFDSYLMKLHELIHLPKVGQQWKCPNCTEVFNKFHFMSCHYNRQHGLNIKPFKCTYCDRKYFLEKKVKEHLAKHKRREKDKLVIENPDTKFICIDCGKEFIDSKSLAGHRKRHDPANHKKCPECDLTFELQWQLIAHLKRKHNHGVKYQCDICGMAFISRSYLKAHILTHQDAQVECETCGKKFKSELMLKKHKKKIHDPNRTPYVCVECGMMYKSDSGLKFHLLSVHTPNDQKKFPCPHCPKRYHRKELLNLHIKSCMRMQGIEVGFDESIQRKDGKNQQLTNAKGTKRKKSREEEEAETTTSESEEEDTKQTQDGKPMNSNYNQIGTRSIFKSTRIELTSSSREESTPFTSSLHTTSYETLLAG</sequence>
<proteinExistence type="predicted"/>
<evidence type="ECO:0000256" key="5">
    <source>
        <dbReference type="ARBA" id="ARBA00022833"/>
    </source>
</evidence>
<evidence type="ECO:0000256" key="1">
    <source>
        <dbReference type="ARBA" id="ARBA00004123"/>
    </source>
</evidence>
<dbReference type="Gene3D" id="3.30.160.60">
    <property type="entry name" value="Classic Zinc Finger"/>
    <property type="match status" value="10"/>
</dbReference>
<evidence type="ECO:0000259" key="9">
    <source>
        <dbReference type="PROSITE" id="PS50157"/>
    </source>
</evidence>
<dbReference type="SMART" id="SM00355">
    <property type="entry name" value="ZnF_C2H2"/>
    <property type="match status" value="24"/>
</dbReference>
<dbReference type="InterPro" id="IPR036236">
    <property type="entry name" value="Znf_C2H2_sf"/>
</dbReference>
<evidence type="ECO:0000313" key="10">
    <source>
        <dbReference type="EMBL" id="CAL8099537.1"/>
    </source>
</evidence>
<feature type="compositionally biased region" description="Basic and acidic residues" evidence="8">
    <location>
        <begin position="263"/>
        <end position="276"/>
    </location>
</feature>
<feature type="compositionally biased region" description="Basic residues" evidence="8">
    <location>
        <begin position="359"/>
        <end position="371"/>
    </location>
</feature>
<dbReference type="PANTHER" id="PTHR24376:SF235">
    <property type="entry name" value="C2H2-TYPE DOMAIN-CONTAINING PROTEIN"/>
    <property type="match status" value="1"/>
</dbReference>
<feature type="compositionally biased region" description="Basic residues" evidence="8">
    <location>
        <begin position="228"/>
        <end position="243"/>
    </location>
</feature>
<feature type="region of interest" description="Disordered" evidence="8">
    <location>
        <begin position="1313"/>
        <end position="1404"/>
    </location>
</feature>
<feature type="domain" description="C2H2-type" evidence="9">
    <location>
        <begin position="1090"/>
        <end position="1117"/>
    </location>
</feature>
<feature type="domain" description="C2H2-type" evidence="9">
    <location>
        <begin position="787"/>
        <end position="814"/>
    </location>
</feature>
<feature type="domain" description="C2H2-type" evidence="9">
    <location>
        <begin position="968"/>
        <end position="997"/>
    </location>
</feature>
<comment type="subcellular location">
    <subcellularLocation>
        <location evidence="1">Nucleus</location>
    </subcellularLocation>
</comment>
<dbReference type="PROSITE" id="PS00028">
    <property type="entry name" value="ZINC_FINGER_C2H2_1"/>
    <property type="match status" value="21"/>
</dbReference>
<feature type="compositionally biased region" description="Basic and acidic residues" evidence="8">
    <location>
        <begin position="347"/>
        <end position="358"/>
    </location>
</feature>
<organism evidence="10 11">
    <name type="scientific">Orchesella dallaii</name>
    <dbReference type="NCBI Taxonomy" id="48710"/>
    <lineage>
        <taxon>Eukaryota</taxon>
        <taxon>Metazoa</taxon>
        <taxon>Ecdysozoa</taxon>
        <taxon>Arthropoda</taxon>
        <taxon>Hexapoda</taxon>
        <taxon>Collembola</taxon>
        <taxon>Entomobryomorpha</taxon>
        <taxon>Entomobryoidea</taxon>
        <taxon>Orchesellidae</taxon>
        <taxon>Orchesellinae</taxon>
        <taxon>Orchesella</taxon>
    </lineage>
</organism>
<dbReference type="PROSITE" id="PS50157">
    <property type="entry name" value="ZINC_FINGER_C2H2_2"/>
    <property type="match status" value="15"/>
</dbReference>
<keyword evidence="4 7" id="KW-0863">Zinc-finger</keyword>
<keyword evidence="2" id="KW-0479">Metal-binding</keyword>
<keyword evidence="6" id="KW-0539">Nucleus</keyword>
<feature type="domain" description="C2H2-type" evidence="9">
    <location>
        <begin position="908"/>
        <end position="936"/>
    </location>
</feature>
<evidence type="ECO:0000256" key="8">
    <source>
        <dbReference type="SAM" id="MobiDB-lite"/>
    </source>
</evidence>
<feature type="compositionally biased region" description="Basic residues" evidence="8">
    <location>
        <begin position="329"/>
        <end position="341"/>
    </location>
</feature>